<dbReference type="GeneID" id="20198967"/>
<gene>
    <name evidence="2" type="primary">20198967</name>
    <name evidence="1" type="ORF">HELRODRAFT_160949</name>
</gene>
<dbReference type="EnsemblMetazoa" id="HelroT160949">
    <property type="protein sequence ID" value="HelroP160949"/>
    <property type="gene ID" value="HelroG160949"/>
</dbReference>
<dbReference type="EMBL" id="KB096742">
    <property type="protein sequence ID" value="ESO01787.1"/>
    <property type="molecule type" value="Genomic_DNA"/>
</dbReference>
<dbReference type="InParanoid" id="T1EQW7"/>
<name>T1EQW7_HELRO</name>
<evidence type="ECO:0000313" key="3">
    <source>
        <dbReference type="Proteomes" id="UP000015101"/>
    </source>
</evidence>
<proteinExistence type="predicted"/>
<reference evidence="3" key="1">
    <citation type="submission" date="2012-12" db="EMBL/GenBank/DDBJ databases">
        <authorList>
            <person name="Hellsten U."/>
            <person name="Grimwood J."/>
            <person name="Chapman J.A."/>
            <person name="Shapiro H."/>
            <person name="Aerts A."/>
            <person name="Otillar R.P."/>
            <person name="Terry A.Y."/>
            <person name="Boore J.L."/>
            <person name="Simakov O."/>
            <person name="Marletaz F."/>
            <person name="Cho S.-J."/>
            <person name="Edsinger-Gonzales E."/>
            <person name="Havlak P."/>
            <person name="Kuo D.-H."/>
            <person name="Larsson T."/>
            <person name="Lv J."/>
            <person name="Arendt D."/>
            <person name="Savage R."/>
            <person name="Osoegawa K."/>
            <person name="de Jong P."/>
            <person name="Lindberg D.R."/>
            <person name="Seaver E.C."/>
            <person name="Weisblat D.A."/>
            <person name="Putnam N.H."/>
            <person name="Grigoriev I.V."/>
            <person name="Rokhsar D.S."/>
        </authorList>
    </citation>
    <scope>NUCLEOTIDE SEQUENCE</scope>
</reference>
<evidence type="ECO:0000313" key="2">
    <source>
        <dbReference type="EnsemblMetazoa" id="HelroP160949"/>
    </source>
</evidence>
<dbReference type="RefSeq" id="XP_009019195.1">
    <property type="nucleotide sequence ID" value="XM_009020947.1"/>
</dbReference>
<organism evidence="2 3">
    <name type="scientific">Helobdella robusta</name>
    <name type="common">Californian leech</name>
    <dbReference type="NCBI Taxonomy" id="6412"/>
    <lineage>
        <taxon>Eukaryota</taxon>
        <taxon>Metazoa</taxon>
        <taxon>Spiralia</taxon>
        <taxon>Lophotrochozoa</taxon>
        <taxon>Annelida</taxon>
        <taxon>Clitellata</taxon>
        <taxon>Hirudinea</taxon>
        <taxon>Rhynchobdellida</taxon>
        <taxon>Glossiphoniidae</taxon>
        <taxon>Helobdella</taxon>
    </lineage>
</organism>
<accession>T1EQW7</accession>
<reference evidence="1 3" key="2">
    <citation type="journal article" date="2013" name="Nature">
        <title>Insights into bilaterian evolution from three spiralian genomes.</title>
        <authorList>
            <person name="Simakov O."/>
            <person name="Marletaz F."/>
            <person name="Cho S.J."/>
            <person name="Edsinger-Gonzales E."/>
            <person name="Havlak P."/>
            <person name="Hellsten U."/>
            <person name="Kuo D.H."/>
            <person name="Larsson T."/>
            <person name="Lv J."/>
            <person name="Arendt D."/>
            <person name="Savage R."/>
            <person name="Osoegawa K."/>
            <person name="de Jong P."/>
            <person name="Grimwood J."/>
            <person name="Chapman J.A."/>
            <person name="Shapiro H."/>
            <person name="Aerts A."/>
            <person name="Otillar R.P."/>
            <person name="Terry A.Y."/>
            <person name="Boore J.L."/>
            <person name="Grigoriev I.V."/>
            <person name="Lindberg D.R."/>
            <person name="Seaver E.C."/>
            <person name="Weisblat D.A."/>
            <person name="Putnam N.H."/>
            <person name="Rokhsar D.S."/>
        </authorList>
    </citation>
    <scope>NUCLEOTIDE SEQUENCE</scope>
</reference>
<dbReference type="Proteomes" id="UP000015101">
    <property type="component" value="Unassembled WGS sequence"/>
</dbReference>
<dbReference type="KEGG" id="hro:HELRODRAFT_160949"/>
<dbReference type="CTD" id="20198967"/>
<dbReference type="EMBL" id="AMQM01000715">
    <property type="status" value="NOT_ANNOTATED_CDS"/>
    <property type="molecule type" value="Genomic_DNA"/>
</dbReference>
<dbReference type="AlphaFoldDB" id="T1EQW7"/>
<sequence>MDQSFATIRYEQILKYRVRAPQAASISTPPPPSLSSSPLDLHPLLYQLFHVGCRMLDRSLDVVFRKSMRNMLVTLNEIFTSYYFFANYIFQEFLQAQMSKFEGAEFLRHCRRDLIDHVMDIGKFVKSYDEPKFDVTATQVLMDINQELRE</sequence>
<reference evidence="2" key="3">
    <citation type="submission" date="2015-06" db="UniProtKB">
        <authorList>
            <consortium name="EnsemblMetazoa"/>
        </authorList>
    </citation>
    <scope>IDENTIFICATION</scope>
</reference>
<protein>
    <submittedName>
        <fullName evidence="1 2">Uncharacterized protein</fullName>
    </submittedName>
</protein>
<keyword evidence="3" id="KW-1185">Reference proteome</keyword>
<dbReference type="HOGENOM" id="CLU_1742539_0_0_1"/>
<evidence type="ECO:0000313" key="1">
    <source>
        <dbReference type="EMBL" id="ESO01787.1"/>
    </source>
</evidence>